<evidence type="ECO:0000259" key="1">
    <source>
        <dbReference type="PROSITE" id="PS51186"/>
    </source>
</evidence>
<dbReference type="GO" id="GO:0005737">
    <property type="term" value="C:cytoplasm"/>
    <property type="evidence" value="ECO:0007669"/>
    <property type="project" value="TreeGrafter"/>
</dbReference>
<dbReference type="SUPFAM" id="SSF55729">
    <property type="entry name" value="Acyl-CoA N-acyltransferases (Nat)"/>
    <property type="match status" value="1"/>
</dbReference>
<reference evidence="2 3" key="1">
    <citation type="submission" date="2019-07" db="EMBL/GenBank/DDBJ databases">
        <title>Whole genome shotgun sequence of Cellulomonas xylanilytica NBRC 101102.</title>
        <authorList>
            <person name="Hosoyama A."/>
            <person name="Uohara A."/>
            <person name="Ohji S."/>
            <person name="Ichikawa N."/>
        </authorList>
    </citation>
    <scope>NUCLEOTIDE SEQUENCE [LARGE SCALE GENOMIC DNA]</scope>
    <source>
        <strain evidence="2 3">NBRC 101102</strain>
    </source>
</reference>
<name>A0A510V9E2_9CELL</name>
<gene>
    <name evidence="2" type="ORF">CXY01_40090</name>
</gene>
<sequence length="184" mass="19690">MNVSLSPWSVSDADSLTVAVGESPELAVQLGQKVESPSAARTYIAQYLNDDDGTVAFAIRVDGVAVGHVALSHIERRNDSAWASYWVTASRRGHGLASRSLATIAAHAFDTLGLFRLELGHRVNNPASCRVATAAGFAAEGIERSKLRYGSDRYDVETHARLSTDPRPPIELVPIVGAAVRPAR</sequence>
<dbReference type="InterPro" id="IPR051908">
    <property type="entry name" value="Ribosomal_N-acetyltransferase"/>
</dbReference>
<comment type="caution">
    <text evidence="2">The sequence shown here is derived from an EMBL/GenBank/DDBJ whole genome shotgun (WGS) entry which is preliminary data.</text>
</comment>
<dbReference type="AlphaFoldDB" id="A0A510V9E2"/>
<accession>A0A510V9E2</accession>
<dbReference type="InterPro" id="IPR000182">
    <property type="entry name" value="GNAT_dom"/>
</dbReference>
<protein>
    <recommendedName>
        <fullName evidence="1">N-acetyltransferase domain-containing protein</fullName>
    </recommendedName>
</protein>
<dbReference type="Pfam" id="PF13302">
    <property type="entry name" value="Acetyltransf_3"/>
    <property type="match status" value="1"/>
</dbReference>
<dbReference type="GO" id="GO:1990189">
    <property type="term" value="F:protein N-terminal-serine acetyltransferase activity"/>
    <property type="evidence" value="ECO:0007669"/>
    <property type="project" value="TreeGrafter"/>
</dbReference>
<dbReference type="InterPro" id="IPR016181">
    <property type="entry name" value="Acyl_CoA_acyltransferase"/>
</dbReference>
<dbReference type="GO" id="GO:0008999">
    <property type="term" value="F:protein-N-terminal-alanine acetyltransferase activity"/>
    <property type="evidence" value="ECO:0007669"/>
    <property type="project" value="TreeGrafter"/>
</dbReference>
<proteinExistence type="predicted"/>
<dbReference type="RefSeq" id="WP_146931465.1">
    <property type="nucleotide sequence ID" value="NZ_BJUB01000017.1"/>
</dbReference>
<dbReference type="PROSITE" id="PS51186">
    <property type="entry name" value="GNAT"/>
    <property type="match status" value="1"/>
</dbReference>
<dbReference type="Proteomes" id="UP000321118">
    <property type="component" value="Unassembled WGS sequence"/>
</dbReference>
<dbReference type="EMBL" id="BJUB01000017">
    <property type="protein sequence ID" value="GEK23489.1"/>
    <property type="molecule type" value="Genomic_DNA"/>
</dbReference>
<organism evidence="2 3">
    <name type="scientific">Cellulomonas xylanilytica</name>
    <dbReference type="NCBI Taxonomy" id="233583"/>
    <lineage>
        <taxon>Bacteria</taxon>
        <taxon>Bacillati</taxon>
        <taxon>Actinomycetota</taxon>
        <taxon>Actinomycetes</taxon>
        <taxon>Micrococcales</taxon>
        <taxon>Cellulomonadaceae</taxon>
        <taxon>Cellulomonas</taxon>
    </lineage>
</organism>
<dbReference type="Gene3D" id="3.40.630.30">
    <property type="match status" value="1"/>
</dbReference>
<evidence type="ECO:0000313" key="2">
    <source>
        <dbReference type="EMBL" id="GEK23489.1"/>
    </source>
</evidence>
<dbReference type="OrthoDB" id="2061990at2"/>
<feature type="domain" description="N-acetyltransferase" evidence="1">
    <location>
        <begin position="11"/>
        <end position="157"/>
    </location>
</feature>
<dbReference type="PANTHER" id="PTHR43441">
    <property type="entry name" value="RIBOSOMAL-PROTEIN-SERINE ACETYLTRANSFERASE"/>
    <property type="match status" value="1"/>
</dbReference>
<keyword evidence="3" id="KW-1185">Reference proteome</keyword>
<dbReference type="PANTHER" id="PTHR43441:SF10">
    <property type="entry name" value="ACETYLTRANSFERASE"/>
    <property type="match status" value="1"/>
</dbReference>
<evidence type="ECO:0000313" key="3">
    <source>
        <dbReference type="Proteomes" id="UP000321118"/>
    </source>
</evidence>
<dbReference type="CDD" id="cd04301">
    <property type="entry name" value="NAT_SF"/>
    <property type="match status" value="1"/>
</dbReference>